<comment type="caution">
    <text evidence="2">The sequence shown here is derived from an EMBL/GenBank/DDBJ whole genome shotgun (WGS) entry which is preliminary data.</text>
</comment>
<accession>A0A9N9HDF3</accession>
<feature type="non-terminal residue" evidence="2">
    <location>
        <position position="1"/>
    </location>
</feature>
<feature type="compositionally biased region" description="Polar residues" evidence="1">
    <location>
        <begin position="126"/>
        <end position="140"/>
    </location>
</feature>
<dbReference type="OrthoDB" id="2410023at2759"/>
<dbReference type="EMBL" id="CAJVPY010007354">
    <property type="protein sequence ID" value="CAG8679298.1"/>
    <property type="molecule type" value="Genomic_DNA"/>
</dbReference>
<feature type="compositionally biased region" description="Low complexity" evidence="1">
    <location>
        <begin position="1"/>
        <end position="22"/>
    </location>
</feature>
<sequence>MSGKKNTSNVSSKKTKNSNSTSIEADKAEEPVINQAKAVFGRMLRGSSSKANKTPPGNEGSKSTKTLLVAQRPKLTKAVEISDDDEQNELSSPLVQPPTKGQKALSSANEEEESDDEEMSHASRLPQDSGNTCDSSSMSLVRQESTRAELTAHDFNYAVNFLDQKINSLKAYKEVTKQLIPATLYPSPKEYRVALERYLEEHADHFINTIGRSAWISYFNEKLLHELKNKCRNKRNDIASTIRNATFTVLNIGRVDNNISATKLSEWKASKETCNAYNSLFENDELITSICLLAFKQFRGNSLPPIHCAYTMAILDILLNPTSSSIRCTNKAIARRVHVLMEAYEKEQSVSQEQLAEIACVEEAIETAKRTKKKSKADSAEE</sequence>
<gene>
    <name evidence="2" type="ORF">DERYTH_LOCUS11704</name>
</gene>
<evidence type="ECO:0000313" key="2">
    <source>
        <dbReference type="EMBL" id="CAG8679298.1"/>
    </source>
</evidence>
<protein>
    <submittedName>
        <fullName evidence="2">24483_t:CDS:1</fullName>
    </submittedName>
</protein>
<dbReference type="AlphaFoldDB" id="A0A9N9HDF3"/>
<organism evidence="2 3">
    <name type="scientific">Dentiscutata erythropus</name>
    <dbReference type="NCBI Taxonomy" id="1348616"/>
    <lineage>
        <taxon>Eukaryota</taxon>
        <taxon>Fungi</taxon>
        <taxon>Fungi incertae sedis</taxon>
        <taxon>Mucoromycota</taxon>
        <taxon>Glomeromycotina</taxon>
        <taxon>Glomeromycetes</taxon>
        <taxon>Diversisporales</taxon>
        <taxon>Gigasporaceae</taxon>
        <taxon>Dentiscutata</taxon>
    </lineage>
</organism>
<reference evidence="2" key="1">
    <citation type="submission" date="2021-06" db="EMBL/GenBank/DDBJ databases">
        <authorList>
            <person name="Kallberg Y."/>
            <person name="Tangrot J."/>
            <person name="Rosling A."/>
        </authorList>
    </citation>
    <scope>NUCLEOTIDE SEQUENCE</scope>
    <source>
        <strain evidence="2">MA453B</strain>
    </source>
</reference>
<name>A0A9N9HDF3_9GLOM</name>
<evidence type="ECO:0000256" key="1">
    <source>
        <dbReference type="SAM" id="MobiDB-lite"/>
    </source>
</evidence>
<evidence type="ECO:0000313" key="3">
    <source>
        <dbReference type="Proteomes" id="UP000789405"/>
    </source>
</evidence>
<dbReference type="Proteomes" id="UP000789405">
    <property type="component" value="Unassembled WGS sequence"/>
</dbReference>
<proteinExistence type="predicted"/>
<feature type="compositionally biased region" description="Acidic residues" evidence="1">
    <location>
        <begin position="109"/>
        <end position="118"/>
    </location>
</feature>
<keyword evidence="3" id="KW-1185">Reference proteome</keyword>
<feature type="region of interest" description="Disordered" evidence="1">
    <location>
        <begin position="1"/>
        <end position="140"/>
    </location>
</feature>